<accession>A0A0L7R3X8</accession>
<dbReference type="AlphaFoldDB" id="A0A0L7R3X8"/>
<evidence type="ECO:0000313" key="3">
    <source>
        <dbReference type="Proteomes" id="UP000053825"/>
    </source>
</evidence>
<dbReference type="PANTHER" id="PTHR11158">
    <property type="entry name" value="MSF1/PX19 RELATED"/>
    <property type="match status" value="1"/>
</dbReference>
<dbReference type="PROSITE" id="PS50904">
    <property type="entry name" value="PRELI_MSF1"/>
    <property type="match status" value="1"/>
</dbReference>
<name>A0A0L7R3X8_9HYME</name>
<dbReference type="STRING" id="597456.A0A0L7R3X8"/>
<dbReference type="EMBL" id="KQ414661">
    <property type="protein sequence ID" value="KOC65582.1"/>
    <property type="molecule type" value="Genomic_DNA"/>
</dbReference>
<gene>
    <name evidence="2" type="ORF">WH47_00552</name>
</gene>
<sequence>MKLWTSHHTFDHPWETVVKAACRKYPNPLNPSVRGTDVIDRRIKNGILYSHRLITTHWTFPSGLFRVFTRDRLCYASEWSTINPESKEMVIKTVNITLGAHVSVDEVVTYSPHPENSDATLLTQQAVISVQGVPLIDHLEGLLTKTIEENAKKVSRLHTFSVVFC</sequence>
<evidence type="ECO:0000259" key="1">
    <source>
        <dbReference type="PROSITE" id="PS50904"/>
    </source>
</evidence>
<reference evidence="2 3" key="1">
    <citation type="submission" date="2015-07" db="EMBL/GenBank/DDBJ databases">
        <title>The genome of Habropoda laboriosa.</title>
        <authorList>
            <person name="Pan H."/>
            <person name="Kapheim K."/>
        </authorList>
    </citation>
    <scope>NUCLEOTIDE SEQUENCE [LARGE SCALE GENOMIC DNA]</scope>
    <source>
        <strain evidence="2">0110345459</strain>
    </source>
</reference>
<keyword evidence="3" id="KW-1185">Reference proteome</keyword>
<proteinExistence type="predicted"/>
<organism evidence="2 3">
    <name type="scientific">Habropoda laboriosa</name>
    <dbReference type="NCBI Taxonomy" id="597456"/>
    <lineage>
        <taxon>Eukaryota</taxon>
        <taxon>Metazoa</taxon>
        <taxon>Ecdysozoa</taxon>
        <taxon>Arthropoda</taxon>
        <taxon>Hexapoda</taxon>
        <taxon>Insecta</taxon>
        <taxon>Pterygota</taxon>
        <taxon>Neoptera</taxon>
        <taxon>Endopterygota</taxon>
        <taxon>Hymenoptera</taxon>
        <taxon>Apocrita</taxon>
        <taxon>Aculeata</taxon>
        <taxon>Apoidea</taxon>
        <taxon>Anthophila</taxon>
        <taxon>Apidae</taxon>
        <taxon>Habropoda</taxon>
    </lineage>
</organism>
<dbReference type="OrthoDB" id="407630at2759"/>
<dbReference type="GO" id="GO:0005758">
    <property type="term" value="C:mitochondrial intermembrane space"/>
    <property type="evidence" value="ECO:0007669"/>
    <property type="project" value="InterPro"/>
</dbReference>
<protein>
    <submittedName>
        <fullName evidence="2">Protein slowmo</fullName>
    </submittedName>
</protein>
<evidence type="ECO:0000313" key="2">
    <source>
        <dbReference type="EMBL" id="KOC65582.1"/>
    </source>
</evidence>
<dbReference type="Pfam" id="PF04707">
    <property type="entry name" value="PRELI"/>
    <property type="match status" value="1"/>
</dbReference>
<dbReference type="Proteomes" id="UP000053825">
    <property type="component" value="Unassembled WGS sequence"/>
</dbReference>
<dbReference type="InterPro" id="IPR037365">
    <property type="entry name" value="Slowmo/Ups"/>
</dbReference>
<feature type="domain" description="PRELI/MSF1" evidence="1">
    <location>
        <begin position="1"/>
        <end position="165"/>
    </location>
</feature>
<dbReference type="InterPro" id="IPR006797">
    <property type="entry name" value="PRELI/MSF1_dom"/>
</dbReference>